<evidence type="ECO:0000256" key="1">
    <source>
        <dbReference type="ARBA" id="ARBA00004141"/>
    </source>
</evidence>
<organism evidence="11 12">
    <name type="scientific">Cicer arietinum</name>
    <name type="common">Chickpea</name>
    <name type="synonym">Garbanzo</name>
    <dbReference type="NCBI Taxonomy" id="3827"/>
    <lineage>
        <taxon>Eukaryota</taxon>
        <taxon>Viridiplantae</taxon>
        <taxon>Streptophyta</taxon>
        <taxon>Embryophyta</taxon>
        <taxon>Tracheophyta</taxon>
        <taxon>Spermatophyta</taxon>
        <taxon>Magnoliopsida</taxon>
        <taxon>eudicotyledons</taxon>
        <taxon>Gunneridae</taxon>
        <taxon>Pentapetalae</taxon>
        <taxon>rosids</taxon>
        <taxon>fabids</taxon>
        <taxon>Fabales</taxon>
        <taxon>Fabaceae</taxon>
        <taxon>Papilionoideae</taxon>
        <taxon>50 kb inversion clade</taxon>
        <taxon>NPAAA clade</taxon>
        <taxon>Hologalegina</taxon>
        <taxon>IRL clade</taxon>
        <taxon>Cicereae</taxon>
        <taxon>Cicer</taxon>
    </lineage>
</organism>
<evidence type="ECO:0000256" key="3">
    <source>
        <dbReference type="ARBA" id="ARBA00007134"/>
    </source>
</evidence>
<comment type="similarity">
    <text evidence="3">Belongs to the glycoside-pentoside-hexuronide (GPH) cation symporter transporter (TC 2.A.2.4) family.</text>
</comment>
<dbReference type="UniPathway" id="UPA00238"/>
<dbReference type="FunFam" id="1.20.1250.20:FF:000174">
    <property type="entry name" value="Sucrose transport protein"/>
    <property type="match status" value="1"/>
</dbReference>
<protein>
    <submittedName>
        <fullName evidence="12">Sucrose transport protein SUC8-like</fullName>
    </submittedName>
</protein>
<evidence type="ECO:0000256" key="6">
    <source>
        <dbReference type="ARBA" id="ARBA00022692"/>
    </source>
</evidence>
<dbReference type="NCBIfam" id="TIGR01301">
    <property type="entry name" value="GPH_sucrose"/>
    <property type="match status" value="1"/>
</dbReference>
<keyword evidence="5" id="KW-0762">Sugar transport</keyword>
<evidence type="ECO:0000256" key="10">
    <source>
        <dbReference type="SAM" id="Phobius"/>
    </source>
</evidence>
<proteinExistence type="inferred from homology"/>
<dbReference type="InterPro" id="IPR005989">
    <property type="entry name" value="Suc_symporter_pln"/>
</dbReference>
<feature type="transmembrane region" description="Helical" evidence="10">
    <location>
        <begin position="402"/>
        <end position="424"/>
    </location>
</feature>
<dbReference type="Proteomes" id="UP000087171">
    <property type="component" value="Unplaced"/>
</dbReference>
<keyword evidence="8 10" id="KW-1133">Transmembrane helix</keyword>
<feature type="transmembrane region" description="Helical" evidence="10">
    <location>
        <begin position="35"/>
        <end position="55"/>
    </location>
</feature>
<dbReference type="Pfam" id="PF13347">
    <property type="entry name" value="MFS_2"/>
    <property type="match status" value="1"/>
</dbReference>
<name>A0A1S2Z5S7_CICAR</name>
<keyword evidence="6 10" id="KW-0812">Transmembrane</keyword>
<dbReference type="GO" id="GO:0008506">
    <property type="term" value="F:sucrose:proton symporter activity"/>
    <property type="evidence" value="ECO:0007669"/>
    <property type="project" value="TreeGrafter"/>
</dbReference>
<feature type="transmembrane region" description="Helical" evidence="10">
    <location>
        <begin position="469"/>
        <end position="490"/>
    </location>
</feature>
<feature type="transmembrane region" description="Helical" evidence="10">
    <location>
        <begin position="180"/>
        <end position="200"/>
    </location>
</feature>
<reference evidence="12" key="1">
    <citation type="submission" date="2025-08" db="UniProtKB">
        <authorList>
            <consortium name="RefSeq"/>
        </authorList>
    </citation>
    <scope>IDENTIFICATION</scope>
    <source>
        <tissue evidence="12">Etiolated seedlings</tissue>
    </source>
</reference>
<feature type="transmembrane region" description="Helical" evidence="10">
    <location>
        <begin position="436"/>
        <end position="457"/>
    </location>
</feature>
<feature type="transmembrane region" description="Helical" evidence="10">
    <location>
        <begin position="356"/>
        <end position="375"/>
    </location>
</feature>
<dbReference type="GO" id="GO:0005886">
    <property type="term" value="C:plasma membrane"/>
    <property type="evidence" value="ECO:0007669"/>
    <property type="project" value="InterPro"/>
</dbReference>
<evidence type="ECO:0000256" key="9">
    <source>
        <dbReference type="ARBA" id="ARBA00023136"/>
    </source>
</evidence>
<keyword evidence="11" id="KW-1185">Reference proteome</keyword>
<comment type="pathway">
    <text evidence="2">Glycan biosynthesis; sucrose metabolism.</text>
</comment>
<dbReference type="InterPro" id="IPR036259">
    <property type="entry name" value="MFS_trans_sf"/>
</dbReference>
<accession>A0A1S2Z5S7</accession>
<dbReference type="GO" id="GO:0005773">
    <property type="term" value="C:vacuole"/>
    <property type="evidence" value="ECO:0007669"/>
    <property type="project" value="TreeGrafter"/>
</dbReference>
<evidence type="ECO:0000256" key="4">
    <source>
        <dbReference type="ARBA" id="ARBA00022448"/>
    </source>
</evidence>
<evidence type="ECO:0000313" key="12">
    <source>
        <dbReference type="RefSeq" id="XP_004515590.1"/>
    </source>
</evidence>
<dbReference type="RefSeq" id="XP_004515590.1">
    <property type="nucleotide sequence ID" value="XM_004515533.3"/>
</dbReference>
<evidence type="ECO:0000256" key="2">
    <source>
        <dbReference type="ARBA" id="ARBA00004914"/>
    </source>
</evidence>
<evidence type="ECO:0000256" key="5">
    <source>
        <dbReference type="ARBA" id="ARBA00022597"/>
    </source>
</evidence>
<dbReference type="GeneID" id="101512936"/>
<sequence>MEVTSPSKSNHGDPMGSSLELDCVQPVGSPLRKMIAVASIAAGVQFGWALQLSLLTPYVQSLGVPHVWAAFIWLCGPISGLLVQPIAGYYSDRSTSRFGRRRPFIFCGSVAVGIAVFLIGYAADLGHSFGDNLSKKTRPRAVGFFVVGFWILDVANNMLQGPCRAFLADLAAGDEKMTRRANAFFSFFMAVGNILGYAAGSYSGLYKIFPFTETDACNIFCANLKSCFFFSILLLTFLAGIALVYVEDTPRLRAEVSDNNEQVSCFGHLFRALKELKRPMWMLMLVTCVNWIAWFPFFLFDTDWMGREVYGGDAGEKAYDTGVRFGSLGLMLNAVVLALMSLAVEPLGKMVGGIKRLWGIVNIILAIGLAMTVLITKMAEQERQLSGGATVGNPSKGVKAGAILFFAVLGIPCAITFSVPFALASIYCSASGAGQGLSLGVLNLAIVVPQMVVSTLSGPWDALFGGGNLPAFVAGAVAAVVSAILAIVLLPTPKPDDEAKATIASGSFH</sequence>
<evidence type="ECO:0000256" key="8">
    <source>
        <dbReference type="ARBA" id="ARBA00022989"/>
    </source>
</evidence>
<comment type="subcellular location">
    <subcellularLocation>
        <location evidence="1">Membrane</location>
        <topology evidence="1">Multi-pass membrane protein</topology>
    </subcellularLocation>
</comment>
<dbReference type="KEGG" id="cam:101512936"/>
<evidence type="ECO:0000313" key="11">
    <source>
        <dbReference type="Proteomes" id="UP000087171"/>
    </source>
</evidence>
<dbReference type="PANTHER" id="PTHR19432:SF89">
    <property type="entry name" value="SUCROSE_H+ SYMPORTER, PLANT, MAJOR FACILITATOR SUPERFAMILY DOMAIN-CONTAINING PROTEIN-RELATED"/>
    <property type="match status" value="1"/>
</dbReference>
<dbReference type="Gene3D" id="1.20.1250.20">
    <property type="entry name" value="MFS general substrate transporter like domains"/>
    <property type="match status" value="1"/>
</dbReference>
<keyword evidence="7" id="KW-0769">Symport</keyword>
<feature type="transmembrane region" description="Helical" evidence="10">
    <location>
        <begin position="280"/>
        <end position="300"/>
    </location>
</feature>
<keyword evidence="4" id="KW-0813">Transport</keyword>
<feature type="transmembrane region" description="Helical" evidence="10">
    <location>
        <begin position="325"/>
        <end position="344"/>
    </location>
</feature>
<dbReference type="PaxDb" id="3827-XP_004515590.1"/>
<dbReference type="SUPFAM" id="SSF103473">
    <property type="entry name" value="MFS general substrate transporter"/>
    <property type="match status" value="1"/>
</dbReference>
<feature type="transmembrane region" description="Helical" evidence="10">
    <location>
        <begin position="228"/>
        <end position="246"/>
    </location>
</feature>
<dbReference type="OrthoDB" id="28755at2759"/>
<dbReference type="GO" id="GO:0005985">
    <property type="term" value="P:sucrose metabolic process"/>
    <property type="evidence" value="ECO:0007669"/>
    <property type="project" value="UniProtKB-UniPathway"/>
</dbReference>
<dbReference type="eggNOG" id="KOG0637">
    <property type="taxonomic scope" value="Eukaryota"/>
</dbReference>
<gene>
    <name evidence="12" type="primary">LOC101512936</name>
</gene>
<feature type="transmembrane region" description="Helical" evidence="10">
    <location>
        <begin position="103"/>
        <end position="121"/>
    </location>
</feature>
<feature type="transmembrane region" description="Helical" evidence="10">
    <location>
        <begin position="141"/>
        <end position="159"/>
    </location>
</feature>
<dbReference type="PANTHER" id="PTHR19432">
    <property type="entry name" value="SUGAR TRANSPORTER"/>
    <property type="match status" value="1"/>
</dbReference>
<evidence type="ECO:0000256" key="7">
    <source>
        <dbReference type="ARBA" id="ARBA00022847"/>
    </source>
</evidence>
<dbReference type="CDD" id="cd17313">
    <property type="entry name" value="MFS_SLC45_SUC"/>
    <property type="match status" value="1"/>
</dbReference>
<feature type="transmembrane region" description="Helical" evidence="10">
    <location>
        <begin position="67"/>
        <end position="91"/>
    </location>
</feature>
<keyword evidence="9 10" id="KW-0472">Membrane</keyword>
<dbReference type="AlphaFoldDB" id="A0A1S2Z5S7"/>